<keyword evidence="5 6" id="KW-0663">Pyridoxal phosphate</keyword>
<dbReference type="Gene3D" id="3.90.1150.10">
    <property type="entry name" value="Aspartate Aminotransferase, domain 1"/>
    <property type="match status" value="1"/>
</dbReference>
<evidence type="ECO:0000256" key="5">
    <source>
        <dbReference type="ARBA" id="ARBA00022898"/>
    </source>
</evidence>
<dbReference type="WBParaSite" id="BXY_1735200.1">
    <property type="protein sequence ID" value="BXY_1735200.1"/>
    <property type="gene ID" value="BXY_1735200"/>
</dbReference>
<dbReference type="SUPFAM" id="SSF53383">
    <property type="entry name" value="PLP-dependent transferases"/>
    <property type="match status" value="1"/>
</dbReference>
<dbReference type="PANTHER" id="PTHR21152">
    <property type="entry name" value="AMINOTRANSFERASE CLASS V"/>
    <property type="match status" value="1"/>
</dbReference>
<reference evidence="13" key="1">
    <citation type="submission" date="2016-11" db="UniProtKB">
        <authorList>
            <consortium name="WormBaseParasite"/>
        </authorList>
    </citation>
    <scope>IDENTIFICATION</scope>
</reference>
<dbReference type="GO" id="GO:0008453">
    <property type="term" value="F:alanine-glyoxylate transaminase activity"/>
    <property type="evidence" value="ECO:0007669"/>
    <property type="project" value="UniProtKB-EC"/>
</dbReference>
<dbReference type="GO" id="GO:0004760">
    <property type="term" value="F:L-serine-pyruvate transaminase activity"/>
    <property type="evidence" value="ECO:0007669"/>
    <property type="project" value="TreeGrafter"/>
</dbReference>
<evidence type="ECO:0000313" key="12">
    <source>
        <dbReference type="Proteomes" id="UP000095284"/>
    </source>
</evidence>
<dbReference type="Gene3D" id="3.40.640.10">
    <property type="entry name" value="Type I PLP-dependent aspartate aminotransferase-like (Major domain)"/>
    <property type="match status" value="1"/>
</dbReference>
<comment type="similarity">
    <text evidence="2 6 9">Belongs to the class-V pyridoxal-phosphate-dependent aminotransferase family.</text>
</comment>
<evidence type="ECO:0000256" key="2">
    <source>
        <dbReference type="ARBA" id="ARBA00009236"/>
    </source>
</evidence>
<feature type="binding site" evidence="7">
    <location>
        <position position="378"/>
    </location>
    <ligand>
        <name>substrate</name>
    </ligand>
</feature>
<evidence type="ECO:0000256" key="10">
    <source>
        <dbReference type="RuleBase" id="RU004504"/>
    </source>
</evidence>
<dbReference type="InterPro" id="IPR024169">
    <property type="entry name" value="SP_NH2Trfase/AEP_transaminase"/>
</dbReference>
<evidence type="ECO:0000256" key="3">
    <source>
        <dbReference type="ARBA" id="ARBA00022576"/>
    </source>
</evidence>
<dbReference type="GO" id="GO:0019265">
    <property type="term" value="P:glycine biosynthetic process, by transamination of glyoxylate"/>
    <property type="evidence" value="ECO:0007669"/>
    <property type="project" value="TreeGrafter"/>
</dbReference>
<accession>A0A1I7SWC1</accession>
<dbReference type="eggNOG" id="KOG2862">
    <property type="taxonomic scope" value="Eukaryota"/>
</dbReference>
<protein>
    <recommendedName>
        <fullName evidence="6">Alanine--glyoxylate aminotransferase</fullName>
        <ecNumber evidence="6">2.6.1.44</ecNumber>
    </recommendedName>
</protein>
<keyword evidence="3" id="KW-0032">Aminotransferase</keyword>
<dbReference type="InterPro" id="IPR020578">
    <property type="entry name" value="Aminotrans_V_PyrdxlP_BS"/>
</dbReference>
<evidence type="ECO:0000313" key="13">
    <source>
        <dbReference type="WBParaSite" id="BXY_1735200.1"/>
    </source>
</evidence>
<dbReference type="PIRSF" id="PIRSF000524">
    <property type="entry name" value="SPT"/>
    <property type="match status" value="1"/>
</dbReference>
<proteinExistence type="inferred from homology"/>
<feature type="domain" description="Aminotransferase class V" evidence="11">
    <location>
        <begin position="62"/>
        <end position="368"/>
    </location>
</feature>
<evidence type="ECO:0000256" key="8">
    <source>
        <dbReference type="PIRSR" id="PIRSR000524-50"/>
    </source>
</evidence>
<dbReference type="Proteomes" id="UP000095284">
    <property type="component" value="Unplaced"/>
</dbReference>
<evidence type="ECO:0000256" key="9">
    <source>
        <dbReference type="RuleBase" id="RU004075"/>
    </source>
</evidence>
<evidence type="ECO:0000256" key="6">
    <source>
        <dbReference type="PIRNR" id="PIRNR000524"/>
    </source>
</evidence>
<feature type="modified residue" description="N6-(pyridoxal phosphate)lysine" evidence="8">
    <location>
        <position position="228"/>
    </location>
</feature>
<dbReference type="PANTHER" id="PTHR21152:SF40">
    <property type="entry name" value="ALANINE--GLYOXYLATE AMINOTRANSFERASE"/>
    <property type="match status" value="1"/>
</dbReference>
<dbReference type="InterPro" id="IPR015422">
    <property type="entry name" value="PyrdxlP-dep_Trfase_small"/>
</dbReference>
<dbReference type="InterPro" id="IPR015421">
    <property type="entry name" value="PyrdxlP-dep_Trfase_major"/>
</dbReference>
<evidence type="ECO:0000256" key="1">
    <source>
        <dbReference type="ARBA" id="ARBA00001933"/>
    </source>
</evidence>
<dbReference type="FunFam" id="3.40.640.10:FF:000027">
    <property type="entry name" value="Serine--pyruvate aminotransferase, mitochondrial"/>
    <property type="match status" value="1"/>
</dbReference>
<dbReference type="InterPro" id="IPR000192">
    <property type="entry name" value="Aminotrans_V_dom"/>
</dbReference>
<name>A0A1I7SWC1_BURXY</name>
<evidence type="ECO:0000256" key="4">
    <source>
        <dbReference type="ARBA" id="ARBA00022679"/>
    </source>
</evidence>
<dbReference type="GO" id="GO:0005777">
    <property type="term" value="C:peroxisome"/>
    <property type="evidence" value="ECO:0007669"/>
    <property type="project" value="TreeGrafter"/>
</dbReference>
<dbReference type="EC" id="2.6.1.44" evidence="6"/>
<organism evidence="12 13">
    <name type="scientific">Bursaphelenchus xylophilus</name>
    <name type="common">Pinewood nematode worm</name>
    <name type="synonym">Aphelenchoides xylophilus</name>
    <dbReference type="NCBI Taxonomy" id="6326"/>
    <lineage>
        <taxon>Eukaryota</taxon>
        <taxon>Metazoa</taxon>
        <taxon>Ecdysozoa</taxon>
        <taxon>Nematoda</taxon>
        <taxon>Chromadorea</taxon>
        <taxon>Rhabditida</taxon>
        <taxon>Tylenchina</taxon>
        <taxon>Tylenchomorpha</taxon>
        <taxon>Aphelenchoidea</taxon>
        <taxon>Aphelenchoididae</taxon>
        <taxon>Bursaphelenchus</taxon>
    </lineage>
</organism>
<dbReference type="InterPro" id="IPR015424">
    <property type="entry name" value="PyrdxlP-dep_Trfase"/>
</dbReference>
<comment type="catalytic activity">
    <reaction evidence="6">
        <text>glyoxylate + L-alanine = glycine + pyruvate</text>
        <dbReference type="Rhea" id="RHEA:24248"/>
        <dbReference type="ChEBI" id="CHEBI:15361"/>
        <dbReference type="ChEBI" id="CHEBI:36655"/>
        <dbReference type="ChEBI" id="CHEBI:57305"/>
        <dbReference type="ChEBI" id="CHEBI:57972"/>
        <dbReference type="EC" id="2.6.1.44"/>
    </reaction>
</comment>
<sequence length="404" mass="44230">MFVRRTLVSTTKRWAATANMASKDSKILPPAQLTQPPNIPLKKLFGPGPSNVRKQVGDAQTQPMLGHLHTEFLKVMDDVREGVKYVFQTRNALTFVVSGTGHAGMECAILNCLEAGERLLVVRNGLWGERAANLGKRLNLNVSVLNVADGEVASLNEFRKAVQDFKPHAVFICQGESSTGVLHPLEGFGPVCHENGALLIVDTVASLGATPFDADLLEVDCVYSATQKVLNAPPGLSPISFSDRAVEKLKSRKTQVASFYLDALEIGNYWGCFNEPRRYHHTGMVSLVYSLREALAAVAVEGLDQSIERHQKNVKILYRLLNENGFDLFVEKPENRLPCLTTVKVPPGVDWKAVQDNLMSQGWEIAGGLGATAGKIWRIGTFGINSDVSRFEQIPKLLKAAAKL</sequence>
<keyword evidence="4" id="KW-0808">Transferase</keyword>
<evidence type="ECO:0000256" key="7">
    <source>
        <dbReference type="PIRSR" id="PIRSR000524-1"/>
    </source>
</evidence>
<dbReference type="AlphaFoldDB" id="A0A1I7SWC1"/>
<evidence type="ECO:0000259" key="11">
    <source>
        <dbReference type="Pfam" id="PF00266"/>
    </source>
</evidence>
<dbReference type="PROSITE" id="PS00595">
    <property type="entry name" value="AA_TRANSFER_CLASS_5"/>
    <property type="match status" value="1"/>
</dbReference>
<comment type="cofactor">
    <cofactor evidence="1 6 8 10">
        <name>pyridoxal 5'-phosphate</name>
        <dbReference type="ChEBI" id="CHEBI:597326"/>
    </cofactor>
</comment>
<dbReference type="Pfam" id="PF00266">
    <property type="entry name" value="Aminotran_5"/>
    <property type="match status" value="1"/>
</dbReference>